<name>A0AAP0JYM8_9MAGN</name>
<reference evidence="2 3" key="1">
    <citation type="submission" date="2024-01" db="EMBL/GenBank/DDBJ databases">
        <title>Genome assemblies of Stephania.</title>
        <authorList>
            <person name="Yang L."/>
        </authorList>
    </citation>
    <scope>NUCLEOTIDE SEQUENCE [LARGE SCALE GENOMIC DNA]</scope>
    <source>
        <strain evidence="2">JXDWG</strain>
        <tissue evidence="2">Leaf</tissue>
    </source>
</reference>
<feature type="region of interest" description="Disordered" evidence="1">
    <location>
        <begin position="180"/>
        <end position="216"/>
    </location>
</feature>
<sequence length="216" mass="23978">MKFTIANPTTGCQKKLEIDDDQKLPNRDAIVPCFDPRPRDADTCRHLNVDPIRLLSVGEDAFNLQAQTAAPPASSVPPKNGSLGNVDDKERKRERRGAAHASMNDLVESVWPSGLAPKSITFTLYGWADATLGHFVCKSSQGKNPKVCVLKHVICNIVFATFSDQTRSFDWSNNGAIEPIERTTWSETKSERKAKKRTERKRSQGSSSRGWEGAHQ</sequence>
<dbReference type="EMBL" id="JBBNAG010000004">
    <property type="protein sequence ID" value="KAK9141405.1"/>
    <property type="molecule type" value="Genomic_DNA"/>
</dbReference>
<gene>
    <name evidence="2" type="ORF">Scep_011086</name>
</gene>
<evidence type="ECO:0000313" key="2">
    <source>
        <dbReference type="EMBL" id="KAK9141405.1"/>
    </source>
</evidence>
<dbReference type="Proteomes" id="UP001419268">
    <property type="component" value="Unassembled WGS sequence"/>
</dbReference>
<evidence type="ECO:0000256" key="1">
    <source>
        <dbReference type="SAM" id="MobiDB-lite"/>
    </source>
</evidence>
<accession>A0AAP0JYM8</accession>
<proteinExistence type="predicted"/>
<organism evidence="2 3">
    <name type="scientific">Stephania cephalantha</name>
    <dbReference type="NCBI Taxonomy" id="152367"/>
    <lineage>
        <taxon>Eukaryota</taxon>
        <taxon>Viridiplantae</taxon>
        <taxon>Streptophyta</taxon>
        <taxon>Embryophyta</taxon>
        <taxon>Tracheophyta</taxon>
        <taxon>Spermatophyta</taxon>
        <taxon>Magnoliopsida</taxon>
        <taxon>Ranunculales</taxon>
        <taxon>Menispermaceae</taxon>
        <taxon>Menispermoideae</taxon>
        <taxon>Cissampelideae</taxon>
        <taxon>Stephania</taxon>
    </lineage>
</organism>
<comment type="caution">
    <text evidence="2">The sequence shown here is derived from an EMBL/GenBank/DDBJ whole genome shotgun (WGS) entry which is preliminary data.</text>
</comment>
<protein>
    <submittedName>
        <fullName evidence="2">Uncharacterized protein</fullName>
    </submittedName>
</protein>
<feature type="region of interest" description="Disordered" evidence="1">
    <location>
        <begin position="67"/>
        <end position="100"/>
    </location>
</feature>
<dbReference type="AlphaFoldDB" id="A0AAP0JYM8"/>
<keyword evidence="3" id="KW-1185">Reference proteome</keyword>
<evidence type="ECO:0000313" key="3">
    <source>
        <dbReference type="Proteomes" id="UP001419268"/>
    </source>
</evidence>